<protein>
    <submittedName>
        <fullName evidence="3">Copper amine oxidase N-terminal domain-containing protein</fullName>
    </submittedName>
</protein>
<reference evidence="3 4" key="1">
    <citation type="submission" date="2022-10" db="EMBL/GenBank/DDBJ databases">
        <title>Comparative genomic analysis of Cohnella hashimotonis sp. nov., isolated from the International Space Station.</title>
        <authorList>
            <person name="Simpson A."/>
            <person name="Venkateswaran K."/>
        </authorList>
    </citation>
    <scope>NUCLEOTIDE SEQUENCE [LARGE SCALE GENOMIC DNA]</scope>
    <source>
        <strain evidence="3 4">DSM 18997</strain>
    </source>
</reference>
<dbReference type="Pfam" id="PF07833">
    <property type="entry name" value="Cu_amine_oxidN1"/>
    <property type="match status" value="1"/>
</dbReference>
<evidence type="ECO:0000313" key="3">
    <source>
        <dbReference type="EMBL" id="MDG0791759.1"/>
    </source>
</evidence>
<keyword evidence="1" id="KW-0732">Signal</keyword>
<dbReference type="EMBL" id="JAPDHZ010000003">
    <property type="protein sequence ID" value="MDG0791759.1"/>
    <property type="molecule type" value="Genomic_DNA"/>
</dbReference>
<name>A0A9X4KGD0_9BACL</name>
<organism evidence="3 4">
    <name type="scientific">Cohnella ginsengisoli</name>
    <dbReference type="NCBI Taxonomy" id="425004"/>
    <lineage>
        <taxon>Bacteria</taxon>
        <taxon>Bacillati</taxon>
        <taxon>Bacillota</taxon>
        <taxon>Bacilli</taxon>
        <taxon>Bacillales</taxon>
        <taxon>Paenibacillaceae</taxon>
        <taxon>Cohnella</taxon>
    </lineage>
</organism>
<dbReference type="AlphaFoldDB" id="A0A9X4KGD0"/>
<dbReference type="SUPFAM" id="SSF55383">
    <property type="entry name" value="Copper amine oxidase, domain N"/>
    <property type="match status" value="1"/>
</dbReference>
<keyword evidence="4" id="KW-1185">Reference proteome</keyword>
<gene>
    <name evidence="3" type="ORF">OMP38_13455</name>
</gene>
<dbReference type="InterPro" id="IPR036582">
    <property type="entry name" value="Mao_N_sf"/>
</dbReference>
<comment type="caution">
    <text evidence="3">The sequence shown here is derived from an EMBL/GenBank/DDBJ whole genome shotgun (WGS) entry which is preliminary data.</text>
</comment>
<proteinExistence type="predicted"/>
<evidence type="ECO:0000259" key="2">
    <source>
        <dbReference type="Pfam" id="PF07833"/>
    </source>
</evidence>
<feature type="domain" description="Copper amine oxidase-like N-terminal" evidence="2">
    <location>
        <begin position="59"/>
        <end position="146"/>
    </location>
</feature>
<evidence type="ECO:0000256" key="1">
    <source>
        <dbReference type="SAM" id="SignalP"/>
    </source>
</evidence>
<evidence type="ECO:0000313" key="4">
    <source>
        <dbReference type="Proteomes" id="UP001153387"/>
    </source>
</evidence>
<dbReference type="Proteomes" id="UP001153387">
    <property type="component" value="Unassembled WGS sequence"/>
</dbReference>
<feature type="signal peptide" evidence="1">
    <location>
        <begin position="1"/>
        <end position="31"/>
    </location>
</feature>
<dbReference type="RefSeq" id="WP_277565609.1">
    <property type="nucleotide sequence ID" value="NZ_JAPDHZ010000003.1"/>
</dbReference>
<sequence length="332" mass="35677">MTRKRAYLLIMAALLLSLPGFTRTGAFPAHAAGIATAGSKAETPVKLIVTVGEEAGVEIYAKIRQGQTVVPFRAFFAALGGQVKWDDGKSIATATLDGSTASIAAGASTFVFNGEIYLLNQPSSMNDGTLYVPLRSVSLPLGASIAAGGFPLTVRVHYEKAEEEESPDERLAQWMEDVFEHHDAFMDGLGVMPLSGDVVNGRMAIQIRSYGDVERKLGDAELSAVRAAIYRIAGEEFPLELEVVECCTRDPDIQGVVKKVDAARKFIQVSGAYRGIESEYPINISLFKDAKLLVDGVEAKPDFTEEMVGKSVRAWLAGIRTSADAAVKVELT</sequence>
<accession>A0A9X4KGD0</accession>
<dbReference type="Gene3D" id="3.30.457.10">
    <property type="entry name" value="Copper amine oxidase-like, N-terminal domain"/>
    <property type="match status" value="1"/>
</dbReference>
<dbReference type="InterPro" id="IPR012854">
    <property type="entry name" value="Cu_amine_oxidase-like_N"/>
</dbReference>
<feature type="chain" id="PRO_5040745834" evidence="1">
    <location>
        <begin position="32"/>
        <end position="332"/>
    </location>
</feature>